<reference evidence="1" key="2">
    <citation type="journal article" date="2020" name="Nat. Commun.">
        <title>Large-scale genome sequencing of mycorrhizal fungi provides insights into the early evolution of symbiotic traits.</title>
        <authorList>
            <person name="Miyauchi S."/>
            <person name="Kiss E."/>
            <person name="Kuo A."/>
            <person name="Drula E."/>
            <person name="Kohler A."/>
            <person name="Sanchez-Garcia M."/>
            <person name="Morin E."/>
            <person name="Andreopoulos B."/>
            <person name="Barry K.W."/>
            <person name="Bonito G."/>
            <person name="Buee M."/>
            <person name="Carver A."/>
            <person name="Chen C."/>
            <person name="Cichocki N."/>
            <person name="Clum A."/>
            <person name="Culley D."/>
            <person name="Crous P.W."/>
            <person name="Fauchery L."/>
            <person name="Girlanda M."/>
            <person name="Hayes R.D."/>
            <person name="Keri Z."/>
            <person name="LaButti K."/>
            <person name="Lipzen A."/>
            <person name="Lombard V."/>
            <person name="Magnuson J."/>
            <person name="Maillard F."/>
            <person name="Murat C."/>
            <person name="Nolan M."/>
            <person name="Ohm R.A."/>
            <person name="Pangilinan J."/>
            <person name="Pereira M.F."/>
            <person name="Perotto S."/>
            <person name="Peter M."/>
            <person name="Pfister S."/>
            <person name="Riley R."/>
            <person name="Sitrit Y."/>
            <person name="Stielow J.B."/>
            <person name="Szollosi G."/>
            <person name="Zifcakova L."/>
            <person name="Stursova M."/>
            <person name="Spatafora J.W."/>
            <person name="Tedersoo L."/>
            <person name="Vaario L.M."/>
            <person name="Yamada A."/>
            <person name="Yan M."/>
            <person name="Wang P."/>
            <person name="Xu J."/>
            <person name="Bruns T."/>
            <person name="Baldrian P."/>
            <person name="Vilgalys R."/>
            <person name="Dunand C."/>
            <person name="Henrissat B."/>
            <person name="Grigoriev I.V."/>
            <person name="Hibbett D."/>
            <person name="Nagy L.G."/>
            <person name="Martin F.M."/>
        </authorList>
    </citation>
    <scope>NUCLEOTIDE SEQUENCE</scope>
    <source>
        <strain evidence="1">P2</strain>
    </source>
</reference>
<organism evidence="1 2">
    <name type="scientific">Thelephora ganbajun</name>
    <name type="common">Ganba fungus</name>
    <dbReference type="NCBI Taxonomy" id="370292"/>
    <lineage>
        <taxon>Eukaryota</taxon>
        <taxon>Fungi</taxon>
        <taxon>Dikarya</taxon>
        <taxon>Basidiomycota</taxon>
        <taxon>Agaricomycotina</taxon>
        <taxon>Agaricomycetes</taxon>
        <taxon>Thelephorales</taxon>
        <taxon>Thelephoraceae</taxon>
        <taxon>Thelephora</taxon>
    </lineage>
</organism>
<sequence length="333" mass="36785">MGLGKFFKSFSSSSSGSSSSRPQGNNRPPLGPGSSKADYAYGLNSSDPSTSSGLAQSHDAPPPYDPQDSSDFNNWAMDSKLSTAHKVHADAVYRATPDRIHNLTDSRGEHPLKVLENYDIIIVLDDSFSMMIADNPSGRTRWDQAWDALETLVQVGVKYDRSGIDIHFLNQRKANRTVKNVGDLRRLRSEVKEPRKESYTPTGDVLDMLLLEYRKQTGNSPGRAAVKKRIFIVITDGAATDAPQDVIINAANFFQKNHFPLDQVGIQFIQVGNDLEAEEFLDELDTDLVKQMGEHARDIVDTLKSNGNDLKGDALVKALTGGFNRKQDRTGEK</sequence>
<proteinExistence type="predicted"/>
<reference evidence="1" key="1">
    <citation type="submission" date="2019-10" db="EMBL/GenBank/DDBJ databases">
        <authorList>
            <consortium name="DOE Joint Genome Institute"/>
            <person name="Kuo A."/>
            <person name="Miyauchi S."/>
            <person name="Kiss E."/>
            <person name="Drula E."/>
            <person name="Kohler A."/>
            <person name="Sanchez-Garcia M."/>
            <person name="Andreopoulos B."/>
            <person name="Barry K.W."/>
            <person name="Bonito G."/>
            <person name="Buee M."/>
            <person name="Carver A."/>
            <person name="Chen C."/>
            <person name="Cichocki N."/>
            <person name="Clum A."/>
            <person name="Culley D."/>
            <person name="Crous P.W."/>
            <person name="Fauchery L."/>
            <person name="Girlanda M."/>
            <person name="Hayes R."/>
            <person name="Keri Z."/>
            <person name="Labutti K."/>
            <person name="Lipzen A."/>
            <person name="Lombard V."/>
            <person name="Magnuson J."/>
            <person name="Maillard F."/>
            <person name="Morin E."/>
            <person name="Murat C."/>
            <person name="Nolan M."/>
            <person name="Ohm R."/>
            <person name="Pangilinan J."/>
            <person name="Pereira M."/>
            <person name="Perotto S."/>
            <person name="Peter M."/>
            <person name="Riley R."/>
            <person name="Sitrit Y."/>
            <person name="Stielow B."/>
            <person name="Szollosi G."/>
            <person name="Zifcakova L."/>
            <person name="Stursova M."/>
            <person name="Spatafora J.W."/>
            <person name="Tedersoo L."/>
            <person name="Vaario L.-M."/>
            <person name="Yamada A."/>
            <person name="Yan M."/>
            <person name="Wang P."/>
            <person name="Xu J."/>
            <person name="Bruns T."/>
            <person name="Baldrian P."/>
            <person name="Vilgalys R."/>
            <person name="Henrissat B."/>
            <person name="Grigoriev I.V."/>
            <person name="Hibbett D."/>
            <person name="Nagy L.G."/>
            <person name="Martin F.M."/>
        </authorList>
    </citation>
    <scope>NUCLEOTIDE SEQUENCE</scope>
    <source>
        <strain evidence="1">P2</strain>
    </source>
</reference>
<protein>
    <submittedName>
        <fullName evidence="1">Uncharacterized protein</fullName>
    </submittedName>
</protein>
<comment type="caution">
    <text evidence="1">The sequence shown here is derived from an EMBL/GenBank/DDBJ whole genome shotgun (WGS) entry which is preliminary data.</text>
</comment>
<name>A0ACB6ZQK6_THEGA</name>
<dbReference type="Proteomes" id="UP000886501">
    <property type="component" value="Unassembled WGS sequence"/>
</dbReference>
<evidence type="ECO:0000313" key="2">
    <source>
        <dbReference type="Proteomes" id="UP000886501"/>
    </source>
</evidence>
<keyword evidence="2" id="KW-1185">Reference proteome</keyword>
<accession>A0ACB6ZQK6</accession>
<dbReference type="EMBL" id="MU117973">
    <property type="protein sequence ID" value="KAF9651716.1"/>
    <property type="molecule type" value="Genomic_DNA"/>
</dbReference>
<gene>
    <name evidence="1" type="ORF">BDM02DRAFT_526911</name>
</gene>
<evidence type="ECO:0000313" key="1">
    <source>
        <dbReference type="EMBL" id="KAF9651716.1"/>
    </source>
</evidence>